<gene>
    <name evidence="2" type="ORF">BD410DRAFT_582463</name>
</gene>
<dbReference type="OrthoDB" id="5427664at2759"/>
<feature type="transmembrane region" description="Helical" evidence="1">
    <location>
        <begin position="45"/>
        <end position="66"/>
    </location>
</feature>
<organism evidence="2 3">
    <name type="scientific">Rickenella mellea</name>
    <dbReference type="NCBI Taxonomy" id="50990"/>
    <lineage>
        <taxon>Eukaryota</taxon>
        <taxon>Fungi</taxon>
        <taxon>Dikarya</taxon>
        <taxon>Basidiomycota</taxon>
        <taxon>Agaricomycotina</taxon>
        <taxon>Agaricomycetes</taxon>
        <taxon>Hymenochaetales</taxon>
        <taxon>Rickenellaceae</taxon>
        <taxon>Rickenella</taxon>
    </lineage>
</organism>
<proteinExistence type="predicted"/>
<keyword evidence="3" id="KW-1185">Reference proteome</keyword>
<keyword evidence="1" id="KW-1133">Transmembrane helix</keyword>
<evidence type="ECO:0000313" key="3">
    <source>
        <dbReference type="Proteomes" id="UP000294933"/>
    </source>
</evidence>
<evidence type="ECO:0000313" key="2">
    <source>
        <dbReference type="EMBL" id="TDL17139.1"/>
    </source>
</evidence>
<keyword evidence="1" id="KW-0812">Transmembrane</keyword>
<sequence length="101" mass="11729">MNFKCPIRRARPVYALPCCAHISYAFVLWYYYVTRPSEFNKKTSLCLVIFSITSFLSYDAWSVHLWSTALTFGSRPECNHSTKYVLFWITVRLGCENGGLL</sequence>
<dbReference type="Proteomes" id="UP000294933">
    <property type="component" value="Unassembled WGS sequence"/>
</dbReference>
<dbReference type="EMBL" id="ML170227">
    <property type="protein sequence ID" value="TDL17139.1"/>
    <property type="molecule type" value="Genomic_DNA"/>
</dbReference>
<protein>
    <submittedName>
        <fullName evidence="2">Uncharacterized protein</fullName>
    </submittedName>
</protein>
<feature type="transmembrane region" description="Helical" evidence="1">
    <location>
        <begin position="12"/>
        <end position="33"/>
    </location>
</feature>
<keyword evidence="1" id="KW-0472">Membrane</keyword>
<dbReference type="VEuPathDB" id="FungiDB:BD410DRAFT_582463"/>
<evidence type="ECO:0000256" key="1">
    <source>
        <dbReference type="SAM" id="Phobius"/>
    </source>
</evidence>
<reference evidence="2 3" key="1">
    <citation type="submission" date="2018-06" db="EMBL/GenBank/DDBJ databases">
        <title>A transcriptomic atlas of mushroom development highlights an independent origin of complex multicellularity.</title>
        <authorList>
            <consortium name="DOE Joint Genome Institute"/>
            <person name="Krizsan K."/>
            <person name="Almasi E."/>
            <person name="Merenyi Z."/>
            <person name="Sahu N."/>
            <person name="Viragh M."/>
            <person name="Koszo T."/>
            <person name="Mondo S."/>
            <person name="Kiss B."/>
            <person name="Balint B."/>
            <person name="Kues U."/>
            <person name="Barry K."/>
            <person name="Hegedus J.C."/>
            <person name="Henrissat B."/>
            <person name="Johnson J."/>
            <person name="Lipzen A."/>
            <person name="Ohm R."/>
            <person name="Nagy I."/>
            <person name="Pangilinan J."/>
            <person name="Yan J."/>
            <person name="Xiong Y."/>
            <person name="Grigoriev I.V."/>
            <person name="Hibbett D.S."/>
            <person name="Nagy L.G."/>
        </authorList>
    </citation>
    <scope>NUCLEOTIDE SEQUENCE [LARGE SCALE GENOMIC DNA]</scope>
    <source>
        <strain evidence="2 3">SZMC22713</strain>
    </source>
</reference>
<accession>A0A4Y7PRD5</accession>
<dbReference type="AlphaFoldDB" id="A0A4Y7PRD5"/>
<name>A0A4Y7PRD5_9AGAM</name>